<dbReference type="InterPro" id="IPR010982">
    <property type="entry name" value="Lambda_DNA-bd_dom_sf"/>
</dbReference>
<sequence>MPAAKADNSAPRQAGKGRAYASAGAAMRISAAEFKAWQEELGLSNGAAAAALFISPNTVTAVRAEGGSAELALKCRAVAAGLSPAVPMQEAFRLGRINAILQE</sequence>
<evidence type="ECO:0000313" key="1">
    <source>
        <dbReference type="EMBL" id="SEB98605.1"/>
    </source>
</evidence>
<protein>
    <submittedName>
        <fullName evidence="1">Uncharacterized protein</fullName>
    </submittedName>
</protein>
<dbReference type="EMBL" id="FNTH01000001">
    <property type="protein sequence ID" value="SEB98605.1"/>
    <property type="molecule type" value="Genomic_DNA"/>
</dbReference>
<dbReference type="Proteomes" id="UP000198992">
    <property type="component" value="Unassembled WGS sequence"/>
</dbReference>
<dbReference type="OrthoDB" id="7304458at2"/>
<proteinExistence type="predicted"/>
<gene>
    <name evidence="1" type="ORF">SAMN05444164_0728</name>
</gene>
<evidence type="ECO:0000313" key="2">
    <source>
        <dbReference type="Proteomes" id="UP000198992"/>
    </source>
</evidence>
<accession>A0A1H4NUC7</accession>
<dbReference type="AlphaFoldDB" id="A0A1H4NUC7"/>
<reference evidence="1 2" key="1">
    <citation type="submission" date="2016-10" db="EMBL/GenBank/DDBJ databases">
        <authorList>
            <person name="de Groot N.N."/>
        </authorList>
    </citation>
    <scope>NUCLEOTIDE SEQUENCE [LARGE SCALE GENOMIC DNA]</scope>
    <source>
        <strain evidence="1 2">MT12</strain>
    </source>
</reference>
<dbReference type="Gene3D" id="1.10.260.40">
    <property type="entry name" value="lambda repressor-like DNA-binding domains"/>
    <property type="match status" value="1"/>
</dbReference>
<organism evidence="1 2">
    <name type="scientific">Bradyrhizobium erythrophlei</name>
    <dbReference type="NCBI Taxonomy" id="1437360"/>
    <lineage>
        <taxon>Bacteria</taxon>
        <taxon>Pseudomonadati</taxon>
        <taxon>Pseudomonadota</taxon>
        <taxon>Alphaproteobacteria</taxon>
        <taxon>Hyphomicrobiales</taxon>
        <taxon>Nitrobacteraceae</taxon>
        <taxon>Bradyrhizobium</taxon>
    </lineage>
</organism>
<name>A0A1H4NUC7_9BRAD</name>
<dbReference type="RefSeq" id="WP_092114316.1">
    <property type="nucleotide sequence ID" value="NZ_FNTH01000001.1"/>
</dbReference>
<dbReference type="GO" id="GO:0003677">
    <property type="term" value="F:DNA binding"/>
    <property type="evidence" value="ECO:0007669"/>
    <property type="project" value="InterPro"/>
</dbReference>